<accession>A0A0E9QCG3</accession>
<reference evidence="1" key="1">
    <citation type="submission" date="2014-11" db="EMBL/GenBank/DDBJ databases">
        <authorList>
            <person name="Amaro Gonzalez C."/>
        </authorList>
    </citation>
    <scope>NUCLEOTIDE SEQUENCE</scope>
</reference>
<evidence type="ECO:0000313" key="1">
    <source>
        <dbReference type="EMBL" id="JAH14005.1"/>
    </source>
</evidence>
<protein>
    <submittedName>
        <fullName evidence="1">Uncharacterized protein</fullName>
    </submittedName>
</protein>
<dbReference type="AlphaFoldDB" id="A0A0E9QCG3"/>
<proteinExistence type="predicted"/>
<organism evidence="1">
    <name type="scientific">Anguilla anguilla</name>
    <name type="common">European freshwater eel</name>
    <name type="synonym">Muraena anguilla</name>
    <dbReference type="NCBI Taxonomy" id="7936"/>
    <lineage>
        <taxon>Eukaryota</taxon>
        <taxon>Metazoa</taxon>
        <taxon>Chordata</taxon>
        <taxon>Craniata</taxon>
        <taxon>Vertebrata</taxon>
        <taxon>Euteleostomi</taxon>
        <taxon>Actinopterygii</taxon>
        <taxon>Neopterygii</taxon>
        <taxon>Teleostei</taxon>
        <taxon>Anguilliformes</taxon>
        <taxon>Anguillidae</taxon>
        <taxon>Anguilla</taxon>
    </lineage>
</organism>
<reference evidence="1" key="2">
    <citation type="journal article" date="2015" name="Fish Shellfish Immunol.">
        <title>Early steps in the European eel (Anguilla anguilla)-Vibrio vulnificus interaction in the gills: Role of the RtxA13 toxin.</title>
        <authorList>
            <person name="Callol A."/>
            <person name="Pajuelo D."/>
            <person name="Ebbesson L."/>
            <person name="Teles M."/>
            <person name="MacKenzie S."/>
            <person name="Amaro C."/>
        </authorList>
    </citation>
    <scope>NUCLEOTIDE SEQUENCE</scope>
</reference>
<sequence length="24" mass="2778">MKRSVPILKKIKSFIIFKALVLTC</sequence>
<name>A0A0E9QCG3_ANGAN</name>
<dbReference type="EMBL" id="GBXM01094572">
    <property type="protein sequence ID" value="JAH14005.1"/>
    <property type="molecule type" value="Transcribed_RNA"/>
</dbReference>